<dbReference type="OrthoDB" id="9780488at2"/>
<sequence length="262" mass="27748">MAKLRLRYAKRGKLRFTSHRDIARAVERAVRKAHLPVAFSQGFSPHPKLSWIGAAPTGVASEAEYVEIQLVERRAPDVVRTALNAALPNGLTVLDVVDATGGSLAERIEASEWLLELPGIADDTLQAAAAALLAVPHVEVDRLTKNGMRKLDVRPAVLSLRTVRPEESGLPETPPEATTGVGPYGILAMVVRQTTPTVRPDDVLSALGVVAGLAPLVPVKATRVAQGRLDDAGGLVDPLLEDRGAGAAEVVHTGQPVQHVVD</sequence>
<comment type="caution">
    <text evidence="2">The sequence shown here is derived from an EMBL/GenBank/DDBJ whole genome shotgun (WGS) entry which is preliminary data.</text>
</comment>
<dbReference type="InterPro" id="IPR018768">
    <property type="entry name" value="DUF2344"/>
</dbReference>
<name>A0A4R2QH57_9PSEU</name>
<gene>
    <name evidence="2" type="ORF">EV191_110150</name>
</gene>
<dbReference type="Pfam" id="PF10105">
    <property type="entry name" value="DUF2344"/>
    <property type="match status" value="1"/>
</dbReference>
<reference evidence="2 3" key="1">
    <citation type="submission" date="2019-03" db="EMBL/GenBank/DDBJ databases">
        <title>Genomic Encyclopedia of Type Strains, Phase IV (KMG-IV): sequencing the most valuable type-strain genomes for metagenomic binning, comparative biology and taxonomic classification.</title>
        <authorList>
            <person name="Goeker M."/>
        </authorList>
    </citation>
    <scope>NUCLEOTIDE SEQUENCE [LARGE SCALE GENOMIC DNA]</scope>
    <source>
        <strain evidence="2 3">DSM 45765</strain>
    </source>
</reference>
<dbReference type="EMBL" id="SLXQ01000010">
    <property type="protein sequence ID" value="TCP48590.1"/>
    <property type="molecule type" value="Genomic_DNA"/>
</dbReference>
<dbReference type="AlphaFoldDB" id="A0A4R2QH57"/>
<evidence type="ECO:0000313" key="3">
    <source>
        <dbReference type="Proteomes" id="UP000294911"/>
    </source>
</evidence>
<dbReference type="Proteomes" id="UP000294911">
    <property type="component" value="Unassembled WGS sequence"/>
</dbReference>
<feature type="domain" description="DUF2344" evidence="1">
    <location>
        <begin position="3"/>
        <end position="200"/>
    </location>
</feature>
<protein>
    <submittedName>
        <fullName evidence="2">Radical SAM-linked protein</fullName>
    </submittedName>
</protein>
<evidence type="ECO:0000313" key="2">
    <source>
        <dbReference type="EMBL" id="TCP48590.1"/>
    </source>
</evidence>
<evidence type="ECO:0000259" key="1">
    <source>
        <dbReference type="Pfam" id="PF10105"/>
    </source>
</evidence>
<proteinExistence type="predicted"/>
<accession>A0A4R2QH57</accession>
<keyword evidence="3" id="KW-1185">Reference proteome</keyword>
<organism evidence="2 3">
    <name type="scientific">Tamaricihabitans halophyticus</name>
    <dbReference type="NCBI Taxonomy" id="1262583"/>
    <lineage>
        <taxon>Bacteria</taxon>
        <taxon>Bacillati</taxon>
        <taxon>Actinomycetota</taxon>
        <taxon>Actinomycetes</taxon>
        <taxon>Pseudonocardiales</taxon>
        <taxon>Pseudonocardiaceae</taxon>
        <taxon>Tamaricihabitans</taxon>
    </lineage>
</organism>
<dbReference type="NCBIfam" id="TIGR03936">
    <property type="entry name" value="sam_1_link_chp"/>
    <property type="match status" value="1"/>
</dbReference>
<dbReference type="RefSeq" id="WP_132878860.1">
    <property type="nucleotide sequence ID" value="NZ_SLXQ01000010.1"/>
</dbReference>